<proteinExistence type="predicted"/>
<evidence type="ECO:0000256" key="4">
    <source>
        <dbReference type="ARBA" id="ARBA00023014"/>
    </source>
</evidence>
<keyword evidence="7" id="KW-1185">Reference proteome</keyword>
<dbReference type="SUPFAM" id="SSF50022">
    <property type="entry name" value="ISP domain"/>
    <property type="match status" value="1"/>
</dbReference>
<evidence type="ECO:0000256" key="2">
    <source>
        <dbReference type="ARBA" id="ARBA00022723"/>
    </source>
</evidence>
<dbReference type="GO" id="GO:0004497">
    <property type="term" value="F:monooxygenase activity"/>
    <property type="evidence" value="ECO:0007669"/>
    <property type="project" value="UniProtKB-ARBA"/>
</dbReference>
<accession>A0A372G9H6</accession>
<dbReference type="OrthoDB" id="147178at2"/>
<keyword evidence="4" id="KW-0411">Iron-sulfur</keyword>
<dbReference type="PROSITE" id="PS51296">
    <property type="entry name" value="RIESKE"/>
    <property type="match status" value="1"/>
</dbReference>
<dbReference type="PANTHER" id="PTHR21496:SF23">
    <property type="entry name" value="3-PHENYLPROPIONATE_CINNAMIC ACID DIOXYGENASE FERREDOXIN SUBUNIT"/>
    <property type="match status" value="1"/>
</dbReference>
<feature type="domain" description="Rieske" evidence="5">
    <location>
        <begin position="12"/>
        <end position="108"/>
    </location>
</feature>
<dbReference type="Proteomes" id="UP000262882">
    <property type="component" value="Unassembled WGS sequence"/>
</dbReference>
<comment type="caution">
    <text evidence="6">The sequence shown here is derived from an EMBL/GenBank/DDBJ whole genome shotgun (WGS) entry which is preliminary data.</text>
</comment>
<gene>
    <name evidence="6" type="ORF">D0T12_30220</name>
</gene>
<dbReference type="GO" id="GO:0016705">
    <property type="term" value="F:oxidoreductase activity, acting on paired donors, with incorporation or reduction of molecular oxygen"/>
    <property type="evidence" value="ECO:0007669"/>
    <property type="project" value="UniProtKB-ARBA"/>
</dbReference>
<evidence type="ECO:0000313" key="6">
    <source>
        <dbReference type="EMBL" id="RFS81977.1"/>
    </source>
</evidence>
<evidence type="ECO:0000259" key="5">
    <source>
        <dbReference type="PROSITE" id="PS51296"/>
    </source>
</evidence>
<dbReference type="AlphaFoldDB" id="A0A372G9H6"/>
<protein>
    <submittedName>
        <fullName evidence="6">Non-heme iron oxygenase ferredoxin subunit</fullName>
    </submittedName>
</protein>
<dbReference type="InterPro" id="IPR017941">
    <property type="entry name" value="Rieske_2Fe-2S"/>
</dbReference>
<dbReference type="EMBL" id="QVNQ01000011">
    <property type="protein sequence ID" value="RFS81977.1"/>
    <property type="molecule type" value="Genomic_DNA"/>
</dbReference>
<dbReference type="GO" id="GO:0051537">
    <property type="term" value="F:2 iron, 2 sulfur cluster binding"/>
    <property type="evidence" value="ECO:0007669"/>
    <property type="project" value="UniProtKB-KW"/>
</dbReference>
<sequence>MRSDVTDRGCRTVLCRLADVPPGRMLRVVTEEAGPVLVANVDGTVHVTDDTCTHAEASLSDGDLEGDRVVCPVHWAEFDLASGRPLCFPATRPLTVYPAAVEDGHVVAHLAPSAQEASS</sequence>
<name>A0A372G9H6_9ACTN</name>
<keyword evidence="2" id="KW-0479">Metal-binding</keyword>
<evidence type="ECO:0000313" key="7">
    <source>
        <dbReference type="Proteomes" id="UP000262882"/>
    </source>
</evidence>
<dbReference type="InterPro" id="IPR036922">
    <property type="entry name" value="Rieske_2Fe-2S_sf"/>
</dbReference>
<keyword evidence="1" id="KW-0001">2Fe-2S</keyword>
<dbReference type="GO" id="GO:0046872">
    <property type="term" value="F:metal ion binding"/>
    <property type="evidence" value="ECO:0007669"/>
    <property type="project" value="UniProtKB-KW"/>
</dbReference>
<keyword evidence="3" id="KW-0408">Iron</keyword>
<evidence type="ECO:0000256" key="1">
    <source>
        <dbReference type="ARBA" id="ARBA00022714"/>
    </source>
</evidence>
<dbReference type="CDD" id="cd03528">
    <property type="entry name" value="Rieske_RO_ferredoxin"/>
    <property type="match status" value="1"/>
</dbReference>
<organism evidence="6 7">
    <name type="scientific">Actinomadura spongiicola</name>
    <dbReference type="NCBI Taxonomy" id="2303421"/>
    <lineage>
        <taxon>Bacteria</taxon>
        <taxon>Bacillati</taxon>
        <taxon>Actinomycetota</taxon>
        <taxon>Actinomycetes</taxon>
        <taxon>Streptosporangiales</taxon>
        <taxon>Thermomonosporaceae</taxon>
        <taxon>Actinomadura</taxon>
    </lineage>
</organism>
<dbReference type="RefSeq" id="WP_117403888.1">
    <property type="nucleotide sequence ID" value="NZ_QVNQ01000011.1"/>
</dbReference>
<dbReference type="PANTHER" id="PTHR21496">
    <property type="entry name" value="FERREDOXIN-RELATED"/>
    <property type="match status" value="1"/>
</dbReference>
<dbReference type="Gene3D" id="2.102.10.10">
    <property type="entry name" value="Rieske [2Fe-2S] iron-sulphur domain"/>
    <property type="match status" value="1"/>
</dbReference>
<reference evidence="6 7" key="1">
    <citation type="submission" date="2018-08" db="EMBL/GenBank/DDBJ databases">
        <title>Actinomadura spongicola sp. nov., isolated from marine sponge Leucetta chagosensis.</title>
        <authorList>
            <person name="Li L."/>
            <person name="Lin H.W."/>
        </authorList>
    </citation>
    <scope>NUCLEOTIDE SEQUENCE [LARGE SCALE GENOMIC DNA]</scope>
    <source>
        <strain evidence="6 7">LHW52907</strain>
    </source>
</reference>
<dbReference type="Pfam" id="PF00355">
    <property type="entry name" value="Rieske"/>
    <property type="match status" value="1"/>
</dbReference>
<evidence type="ECO:0000256" key="3">
    <source>
        <dbReference type="ARBA" id="ARBA00023004"/>
    </source>
</evidence>